<sequence>MLFPDQHNNNEDEDFLSFPFTFPGDNNANNTPQGRNDDVDDFFLNSTVVVGPSNISDSHVLSASDDDNDHDDPAAESRAPTCSHRDAAARLAALEHKTSQLFLLGDASYNSRTTTNNRASVTTCTTTTTDGTSASRISQQQQQLTLLNSSAENLSQNPLFASFLQNPHILQFVKNEKIDLNNPDSVNRLLSQIISKISDPNSKLNQEHVLPDDFGVSNGSISTSVPIAASLQQLYQQHQQQQRVQYNSTAIMSPYYAEYVSAPNQPGLLQVAPSAMSVADLTPPPRSPPKSPSIRRQSKSPVDMGRSQVREPTIRYVPPPAYYDEDEDEMEIVDEDQDAPLPYLTPKARSTSSRKKKSPKSKKKKKSPSPVASKKTAGTPPAKTAQRKSKPVFSSDISEDYLKLTSFSKPTFDVKLKPARRLNTEYASEFPKEMCSKPYKYLLAIRSKNKTDFTFFLTLQNKRDSEEYVQLSPIEHSSSTGVQVQLVRQSQQKSGDVLQIYYVKFLETSFKNNKKMFKLNIVDKELGRFQSSPVKLVARRSKSDGQDKFWAAREKKTGRLAKSKAKPKNGDKSHGGKKKKNHEEEDDMDENPFTDEDEDEEELGETVAAKDEEEYIPEEEEASVPETGESKSARKRKREPSTSSGDKKRASKRHKS</sequence>
<protein>
    <submittedName>
        <fullName evidence="2">Uncharacterized protein</fullName>
    </submittedName>
</protein>
<organism evidence="2">
    <name type="scientific">Percolomonas cosmopolitus</name>
    <dbReference type="NCBI Taxonomy" id="63605"/>
    <lineage>
        <taxon>Eukaryota</taxon>
        <taxon>Discoba</taxon>
        <taxon>Heterolobosea</taxon>
        <taxon>Tetramitia</taxon>
        <taxon>Eutetramitia</taxon>
        <taxon>Percolomonadidae</taxon>
        <taxon>Percolomonas</taxon>
    </lineage>
</organism>
<feature type="compositionally biased region" description="Pro residues" evidence="1">
    <location>
        <begin position="282"/>
        <end position="291"/>
    </location>
</feature>
<feature type="compositionally biased region" description="Polar residues" evidence="1">
    <location>
        <begin position="24"/>
        <end position="34"/>
    </location>
</feature>
<feature type="compositionally biased region" description="Basic residues" evidence="1">
    <location>
        <begin position="558"/>
        <end position="567"/>
    </location>
</feature>
<gene>
    <name evidence="2" type="ORF">PCOS0759_LOCUS2171</name>
</gene>
<proteinExistence type="predicted"/>
<accession>A0A7S1PER3</accession>
<feature type="region of interest" description="Disordered" evidence="1">
    <location>
        <begin position="1"/>
        <end position="40"/>
    </location>
</feature>
<feature type="region of interest" description="Disordered" evidence="1">
    <location>
        <begin position="335"/>
        <end position="392"/>
    </location>
</feature>
<dbReference type="AlphaFoldDB" id="A0A7S1PER3"/>
<feature type="compositionally biased region" description="Acidic residues" evidence="1">
    <location>
        <begin position="611"/>
        <end position="623"/>
    </location>
</feature>
<reference evidence="2" key="1">
    <citation type="submission" date="2021-01" db="EMBL/GenBank/DDBJ databases">
        <authorList>
            <person name="Corre E."/>
            <person name="Pelletier E."/>
            <person name="Niang G."/>
            <person name="Scheremetjew M."/>
            <person name="Finn R."/>
            <person name="Kale V."/>
            <person name="Holt S."/>
            <person name="Cochrane G."/>
            <person name="Meng A."/>
            <person name="Brown T."/>
            <person name="Cohen L."/>
        </authorList>
    </citation>
    <scope>NUCLEOTIDE SEQUENCE</scope>
    <source>
        <strain evidence="2">WS</strain>
    </source>
</reference>
<feature type="compositionally biased region" description="Basic residues" evidence="1">
    <location>
        <begin position="352"/>
        <end position="367"/>
    </location>
</feature>
<feature type="compositionally biased region" description="Acidic residues" evidence="1">
    <location>
        <begin position="584"/>
        <end position="604"/>
    </location>
</feature>
<feature type="compositionally biased region" description="Basic and acidic residues" evidence="1">
    <location>
        <begin position="547"/>
        <end position="557"/>
    </location>
</feature>
<feature type="compositionally biased region" description="Low complexity" evidence="1">
    <location>
        <begin position="292"/>
        <end position="301"/>
    </location>
</feature>
<feature type="region of interest" description="Disordered" evidence="1">
    <location>
        <begin position="547"/>
        <end position="656"/>
    </location>
</feature>
<feature type="compositionally biased region" description="Low complexity" evidence="1">
    <location>
        <begin position="368"/>
        <end position="377"/>
    </location>
</feature>
<dbReference type="EMBL" id="HBGD01002612">
    <property type="protein sequence ID" value="CAD9078939.1"/>
    <property type="molecule type" value="Transcribed_RNA"/>
</dbReference>
<evidence type="ECO:0000313" key="2">
    <source>
        <dbReference type="EMBL" id="CAD9078939.1"/>
    </source>
</evidence>
<name>A0A7S1PER3_9EUKA</name>
<feature type="region of interest" description="Disordered" evidence="1">
    <location>
        <begin position="278"/>
        <end position="322"/>
    </location>
</feature>
<evidence type="ECO:0000256" key="1">
    <source>
        <dbReference type="SAM" id="MobiDB-lite"/>
    </source>
</evidence>
<feature type="region of interest" description="Disordered" evidence="1">
    <location>
        <begin position="54"/>
        <end position="83"/>
    </location>
</feature>